<sequence precursor="true">MKFAVLTLLFTVGGAATALAQTENPDYRIKAEFRDAADESVGNANFRVKSRFLQVYYGGVSRKDEFRFQIELNSPAFADQSFNVFVKDFLVGTLTADGTGFLDQNYRSDFKPDDAPEYQPLPDGFPDFIDAGDVVNVYDSVTNSLLLTSVFGEEFDRGDADMDGDVDDDDLLSWRSGYGGDGLGPANGDYSGDNLADGSDYLVWQRHRNGAAGSPLAAVPEPSTLAVSGMAIGALAWVWRRRDQR</sequence>
<keyword evidence="4" id="KW-1185">Reference proteome</keyword>
<dbReference type="InterPro" id="IPR018247">
    <property type="entry name" value="EF_Hand_1_Ca_BS"/>
</dbReference>
<feature type="domain" description="Ice-binding protein C-terminal" evidence="2">
    <location>
        <begin position="218"/>
        <end position="242"/>
    </location>
</feature>
<organism evidence="3 4">
    <name type="scientific">Lacipirellula limnantheis</name>
    <dbReference type="NCBI Taxonomy" id="2528024"/>
    <lineage>
        <taxon>Bacteria</taxon>
        <taxon>Pseudomonadati</taxon>
        <taxon>Planctomycetota</taxon>
        <taxon>Planctomycetia</taxon>
        <taxon>Pirellulales</taxon>
        <taxon>Lacipirellulaceae</taxon>
        <taxon>Lacipirellula</taxon>
    </lineage>
</organism>
<accession>A0A517U510</accession>
<evidence type="ECO:0000256" key="1">
    <source>
        <dbReference type="SAM" id="SignalP"/>
    </source>
</evidence>
<dbReference type="InterPro" id="IPR013424">
    <property type="entry name" value="Ice-binding_C"/>
</dbReference>
<dbReference type="AlphaFoldDB" id="A0A517U510"/>
<feature type="signal peptide" evidence="1">
    <location>
        <begin position="1"/>
        <end position="20"/>
    </location>
</feature>
<keyword evidence="1" id="KW-0732">Signal</keyword>
<evidence type="ECO:0000259" key="2">
    <source>
        <dbReference type="Pfam" id="PF07589"/>
    </source>
</evidence>
<evidence type="ECO:0000313" key="3">
    <source>
        <dbReference type="EMBL" id="QDT75729.1"/>
    </source>
</evidence>
<protein>
    <recommendedName>
        <fullName evidence="2">Ice-binding protein C-terminal domain-containing protein</fullName>
    </recommendedName>
</protein>
<dbReference type="EMBL" id="CP036339">
    <property type="protein sequence ID" value="QDT75729.1"/>
    <property type="molecule type" value="Genomic_DNA"/>
</dbReference>
<dbReference type="Pfam" id="PF07589">
    <property type="entry name" value="PEP-CTERM"/>
    <property type="match status" value="1"/>
</dbReference>
<reference evidence="3 4" key="1">
    <citation type="submission" date="2019-02" db="EMBL/GenBank/DDBJ databases">
        <title>Deep-cultivation of Planctomycetes and their phenomic and genomic characterization uncovers novel biology.</title>
        <authorList>
            <person name="Wiegand S."/>
            <person name="Jogler M."/>
            <person name="Boedeker C."/>
            <person name="Pinto D."/>
            <person name="Vollmers J."/>
            <person name="Rivas-Marin E."/>
            <person name="Kohn T."/>
            <person name="Peeters S.H."/>
            <person name="Heuer A."/>
            <person name="Rast P."/>
            <person name="Oberbeckmann S."/>
            <person name="Bunk B."/>
            <person name="Jeske O."/>
            <person name="Meyerdierks A."/>
            <person name="Storesund J.E."/>
            <person name="Kallscheuer N."/>
            <person name="Luecker S."/>
            <person name="Lage O.M."/>
            <person name="Pohl T."/>
            <person name="Merkel B.J."/>
            <person name="Hornburger P."/>
            <person name="Mueller R.-W."/>
            <person name="Bruemmer F."/>
            <person name="Labrenz M."/>
            <person name="Spormann A.M."/>
            <person name="Op den Camp H."/>
            <person name="Overmann J."/>
            <person name="Amann R."/>
            <person name="Jetten M.S.M."/>
            <person name="Mascher T."/>
            <person name="Medema M.H."/>
            <person name="Devos D.P."/>
            <person name="Kaster A.-K."/>
            <person name="Ovreas L."/>
            <person name="Rohde M."/>
            <person name="Galperin M.Y."/>
            <person name="Jogler C."/>
        </authorList>
    </citation>
    <scope>NUCLEOTIDE SEQUENCE [LARGE SCALE GENOMIC DNA]</scope>
    <source>
        <strain evidence="3 4">I41</strain>
    </source>
</reference>
<dbReference type="KEGG" id="llh:I41_49710"/>
<feature type="chain" id="PRO_5022209720" description="Ice-binding protein C-terminal domain-containing protein" evidence="1">
    <location>
        <begin position="21"/>
        <end position="245"/>
    </location>
</feature>
<name>A0A517U510_9BACT</name>
<dbReference type="RefSeq" id="WP_145435516.1">
    <property type="nucleotide sequence ID" value="NZ_CP036339.1"/>
</dbReference>
<dbReference type="Proteomes" id="UP000317909">
    <property type="component" value="Chromosome"/>
</dbReference>
<dbReference type="PROSITE" id="PS00018">
    <property type="entry name" value="EF_HAND_1"/>
    <property type="match status" value="1"/>
</dbReference>
<evidence type="ECO:0000313" key="4">
    <source>
        <dbReference type="Proteomes" id="UP000317909"/>
    </source>
</evidence>
<dbReference type="NCBIfam" id="TIGR02595">
    <property type="entry name" value="PEP_CTERM"/>
    <property type="match status" value="1"/>
</dbReference>
<proteinExistence type="predicted"/>
<gene>
    <name evidence="3" type="ORF">I41_49710</name>
</gene>